<comment type="caution">
    <text evidence="2">The sequence shown here is derived from an EMBL/GenBank/DDBJ whole genome shotgun (WGS) entry which is preliminary data.</text>
</comment>
<dbReference type="EMBL" id="JXSQ01000004">
    <property type="protein sequence ID" value="KIP53156.1"/>
    <property type="molecule type" value="Genomic_DNA"/>
</dbReference>
<dbReference type="Gene3D" id="2.30.40.10">
    <property type="entry name" value="Urease, subunit C, domain 1"/>
    <property type="match status" value="1"/>
</dbReference>
<dbReference type="PANTHER" id="PTHR22642:SF2">
    <property type="entry name" value="PROTEIN LONG AFTER FAR-RED 3"/>
    <property type="match status" value="1"/>
</dbReference>
<dbReference type="Proteomes" id="UP000032120">
    <property type="component" value="Unassembled WGS sequence"/>
</dbReference>
<dbReference type="OrthoDB" id="3238066at2"/>
<evidence type="ECO:0000313" key="2">
    <source>
        <dbReference type="EMBL" id="KIP53156.1"/>
    </source>
</evidence>
<name>A0A0D0I013_9MICO</name>
<keyword evidence="3" id="KW-1185">Reference proteome</keyword>
<dbReference type="PANTHER" id="PTHR22642">
    <property type="entry name" value="IMIDAZOLONEPROPIONASE"/>
    <property type="match status" value="1"/>
</dbReference>
<dbReference type="InterPro" id="IPR011059">
    <property type="entry name" value="Metal-dep_hydrolase_composite"/>
</dbReference>
<feature type="domain" description="Amidohydrolase 3" evidence="1">
    <location>
        <begin position="62"/>
        <end position="538"/>
    </location>
</feature>
<dbReference type="Gene3D" id="3.20.20.140">
    <property type="entry name" value="Metal-dependent hydrolases"/>
    <property type="match status" value="1"/>
</dbReference>
<dbReference type="Gene3D" id="3.10.310.70">
    <property type="match status" value="1"/>
</dbReference>
<dbReference type="AlphaFoldDB" id="A0A0D0I013"/>
<dbReference type="RefSeq" id="WP_042543303.1">
    <property type="nucleotide sequence ID" value="NZ_JXSQ01000004.1"/>
</dbReference>
<dbReference type="CDD" id="cd01300">
    <property type="entry name" value="YtcJ_like"/>
    <property type="match status" value="1"/>
</dbReference>
<protein>
    <submittedName>
        <fullName evidence="2">Amidohydrolase</fullName>
    </submittedName>
</protein>
<dbReference type="InterPro" id="IPR033932">
    <property type="entry name" value="YtcJ-like"/>
</dbReference>
<organism evidence="2 3">
    <name type="scientific">Leucobacter komagatae</name>
    <dbReference type="NCBI Taxonomy" id="55969"/>
    <lineage>
        <taxon>Bacteria</taxon>
        <taxon>Bacillati</taxon>
        <taxon>Actinomycetota</taxon>
        <taxon>Actinomycetes</taxon>
        <taxon>Micrococcales</taxon>
        <taxon>Microbacteriaceae</taxon>
        <taxon>Leucobacter</taxon>
    </lineage>
</organism>
<proteinExistence type="predicted"/>
<dbReference type="Pfam" id="PF07969">
    <property type="entry name" value="Amidohydro_3"/>
    <property type="match status" value="1"/>
</dbReference>
<gene>
    <name evidence="2" type="ORF">SD72_04825</name>
</gene>
<reference evidence="2 3" key="1">
    <citation type="submission" date="2015-01" db="EMBL/GenBank/DDBJ databases">
        <title>Draft genome sequence of Leucobacter komagatae strain VKM ST2845.</title>
        <authorList>
            <person name="Karlyshev A.V."/>
            <person name="Kudryashova E.B."/>
        </authorList>
    </citation>
    <scope>NUCLEOTIDE SEQUENCE [LARGE SCALE GENOMIC DNA]</scope>
    <source>
        <strain evidence="2 3">VKM ST2845</strain>
    </source>
</reference>
<dbReference type="InterPro" id="IPR013108">
    <property type="entry name" value="Amidohydro_3"/>
</dbReference>
<sequence length="545" mass="57501">MAGTTADLIIAGARVHTMVDGDSRLEPRSIAVAGGRVLAVGEAAEIADAFRGPRTQVDSVAGSTVTPGLIDAHLHPIQGVELCQGADLASVRDLRELRNALAAEAARVRSEGGSGWVRAWNLDYAAFDGEPLTARLVDDAVGGLPAIVFFFDFHTAIASSEALRLAGITGARSFEDTSEIMVDAAGTPTGELREDSAYQPILEIAPKPSREQTLEAARATFAKMRRSGLTGGTIMDGNSETLDLLEALDMTGMGLPVRIVSAMDVKPSYSAEQRAGIAAQRDRGGKRWRGGVIKLYADGVIDTGAGWLYEADADGDGLTGFWPDPAAFAAAVREFADAGFQIATHAIGDRAVGETITAYEAVGSIARSGVPHRIEHLETLDPRDVARLAATGITSSMQLPHMQWRIADGSDEWARRLGPVRAARAWAAGTVLRAGAPLALGSDWPIADLDARVGLAWAMLRRAPGDLNGFVYEPEERLTAAQALHGYTRGAALAQGDDDLGIIRAGARADLAVWSADPLEASGDDLATLPVRATYLDGLRTLHTE</sequence>
<dbReference type="SUPFAM" id="SSF51556">
    <property type="entry name" value="Metallo-dependent hydrolases"/>
    <property type="match status" value="1"/>
</dbReference>
<dbReference type="InterPro" id="IPR032466">
    <property type="entry name" value="Metal_Hydrolase"/>
</dbReference>
<dbReference type="GO" id="GO:0016810">
    <property type="term" value="F:hydrolase activity, acting on carbon-nitrogen (but not peptide) bonds"/>
    <property type="evidence" value="ECO:0007669"/>
    <property type="project" value="InterPro"/>
</dbReference>
<accession>A0A0D0I013</accession>
<dbReference type="SUPFAM" id="SSF51338">
    <property type="entry name" value="Composite domain of metallo-dependent hydrolases"/>
    <property type="match status" value="1"/>
</dbReference>
<evidence type="ECO:0000313" key="3">
    <source>
        <dbReference type="Proteomes" id="UP000032120"/>
    </source>
</evidence>
<evidence type="ECO:0000259" key="1">
    <source>
        <dbReference type="Pfam" id="PF07969"/>
    </source>
</evidence>
<keyword evidence="2" id="KW-0378">Hydrolase</keyword>